<keyword evidence="4" id="KW-1185">Reference proteome</keyword>
<feature type="region of interest" description="Disordered" evidence="1">
    <location>
        <begin position="1"/>
        <end position="20"/>
    </location>
</feature>
<comment type="caution">
    <text evidence="3">The sequence shown here is derived from an EMBL/GenBank/DDBJ whole genome shotgun (WGS) entry which is preliminary data.</text>
</comment>
<dbReference type="Pfam" id="PF03732">
    <property type="entry name" value="Retrotrans_gag"/>
    <property type="match status" value="1"/>
</dbReference>
<evidence type="ECO:0000259" key="2">
    <source>
        <dbReference type="Pfam" id="PF03732"/>
    </source>
</evidence>
<sequence>MPRSKRTARLGEGSQTAEGGQQNEVFPQVLSGTAVTWFNQLKPNSISSFEDLADKFVMQFIYNRKEKKTLVDLMDRKMKINESLKAFLEFFTHELNQVEMLTREPPKCMADVILKAEGSIIAEETGYVKYNPSFLINQRTQATNSPKDRPQQGSNGTHKARKPWEERIDDQLRWTNESLGAYRRWEQCRHPLLFSFDKLWLNNAMIKPSSIPFVGFEGSSVRPKGSITLEVTMARKSLNVEFFVVQL</sequence>
<gene>
    <name evidence="3" type="ORF">TIFTF001_023171</name>
</gene>
<accession>A0AA88AWL6</accession>
<feature type="compositionally biased region" description="Polar residues" evidence="1">
    <location>
        <begin position="140"/>
        <end position="157"/>
    </location>
</feature>
<organism evidence="3 4">
    <name type="scientific">Ficus carica</name>
    <name type="common">Common fig</name>
    <dbReference type="NCBI Taxonomy" id="3494"/>
    <lineage>
        <taxon>Eukaryota</taxon>
        <taxon>Viridiplantae</taxon>
        <taxon>Streptophyta</taxon>
        <taxon>Embryophyta</taxon>
        <taxon>Tracheophyta</taxon>
        <taxon>Spermatophyta</taxon>
        <taxon>Magnoliopsida</taxon>
        <taxon>eudicotyledons</taxon>
        <taxon>Gunneridae</taxon>
        <taxon>Pentapetalae</taxon>
        <taxon>rosids</taxon>
        <taxon>fabids</taxon>
        <taxon>Rosales</taxon>
        <taxon>Moraceae</taxon>
        <taxon>Ficeae</taxon>
        <taxon>Ficus</taxon>
    </lineage>
</organism>
<proteinExistence type="predicted"/>
<evidence type="ECO:0000313" key="4">
    <source>
        <dbReference type="Proteomes" id="UP001187192"/>
    </source>
</evidence>
<dbReference type="Proteomes" id="UP001187192">
    <property type="component" value="Unassembled WGS sequence"/>
</dbReference>
<dbReference type="PANTHER" id="PTHR33223:SF6">
    <property type="entry name" value="CCHC-TYPE DOMAIN-CONTAINING PROTEIN"/>
    <property type="match status" value="1"/>
</dbReference>
<dbReference type="InterPro" id="IPR005162">
    <property type="entry name" value="Retrotrans_gag_dom"/>
</dbReference>
<reference evidence="3" key="1">
    <citation type="submission" date="2023-07" db="EMBL/GenBank/DDBJ databases">
        <title>draft genome sequence of fig (Ficus carica).</title>
        <authorList>
            <person name="Takahashi T."/>
            <person name="Nishimura K."/>
        </authorList>
    </citation>
    <scope>NUCLEOTIDE SEQUENCE</scope>
</reference>
<dbReference type="EMBL" id="BTGU01000049">
    <property type="protein sequence ID" value="GMN54031.1"/>
    <property type="molecule type" value="Genomic_DNA"/>
</dbReference>
<feature type="region of interest" description="Disordered" evidence="1">
    <location>
        <begin position="140"/>
        <end position="162"/>
    </location>
</feature>
<name>A0AA88AWL6_FICCA</name>
<feature type="domain" description="Retrotransposon gag" evidence="2">
    <location>
        <begin position="25"/>
        <end position="99"/>
    </location>
</feature>
<evidence type="ECO:0000313" key="3">
    <source>
        <dbReference type="EMBL" id="GMN54031.1"/>
    </source>
</evidence>
<dbReference type="PANTHER" id="PTHR33223">
    <property type="entry name" value="CCHC-TYPE DOMAIN-CONTAINING PROTEIN"/>
    <property type="match status" value="1"/>
</dbReference>
<protein>
    <recommendedName>
        <fullName evidence="2">Retrotransposon gag domain-containing protein</fullName>
    </recommendedName>
</protein>
<evidence type="ECO:0000256" key="1">
    <source>
        <dbReference type="SAM" id="MobiDB-lite"/>
    </source>
</evidence>
<dbReference type="AlphaFoldDB" id="A0AA88AWL6"/>